<sequence>MRDEAPMPNMLVNGVLISRDELDMLELEGDDIHREMEDLTGSGLFGSRGNQEGGEDIRNES</sequence>
<accession>A0A165ZR92</accession>
<dbReference type="EMBL" id="KV417672">
    <property type="protein sequence ID" value="KZP10843.1"/>
    <property type="molecule type" value="Genomic_DNA"/>
</dbReference>
<name>A0A165ZR92_9AGAM</name>
<dbReference type="Proteomes" id="UP000076532">
    <property type="component" value="Unassembled WGS sequence"/>
</dbReference>
<proteinExistence type="predicted"/>
<keyword evidence="3" id="KW-1185">Reference proteome</keyword>
<feature type="region of interest" description="Disordered" evidence="1">
    <location>
        <begin position="37"/>
        <end position="61"/>
    </location>
</feature>
<gene>
    <name evidence="2" type="ORF">FIBSPDRAFT_872168</name>
</gene>
<evidence type="ECO:0000313" key="2">
    <source>
        <dbReference type="EMBL" id="KZP10843.1"/>
    </source>
</evidence>
<organism evidence="2 3">
    <name type="scientific">Athelia psychrophila</name>
    <dbReference type="NCBI Taxonomy" id="1759441"/>
    <lineage>
        <taxon>Eukaryota</taxon>
        <taxon>Fungi</taxon>
        <taxon>Dikarya</taxon>
        <taxon>Basidiomycota</taxon>
        <taxon>Agaricomycotina</taxon>
        <taxon>Agaricomycetes</taxon>
        <taxon>Agaricomycetidae</taxon>
        <taxon>Atheliales</taxon>
        <taxon>Atheliaceae</taxon>
        <taxon>Athelia</taxon>
    </lineage>
</organism>
<dbReference type="AlphaFoldDB" id="A0A165ZR92"/>
<evidence type="ECO:0000256" key="1">
    <source>
        <dbReference type="SAM" id="MobiDB-lite"/>
    </source>
</evidence>
<reference evidence="2 3" key="1">
    <citation type="journal article" date="2016" name="Mol. Biol. Evol.">
        <title>Comparative Genomics of Early-Diverging Mushroom-Forming Fungi Provides Insights into the Origins of Lignocellulose Decay Capabilities.</title>
        <authorList>
            <person name="Nagy L.G."/>
            <person name="Riley R."/>
            <person name="Tritt A."/>
            <person name="Adam C."/>
            <person name="Daum C."/>
            <person name="Floudas D."/>
            <person name="Sun H."/>
            <person name="Yadav J.S."/>
            <person name="Pangilinan J."/>
            <person name="Larsson K.H."/>
            <person name="Matsuura K."/>
            <person name="Barry K."/>
            <person name="Labutti K."/>
            <person name="Kuo R."/>
            <person name="Ohm R.A."/>
            <person name="Bhattacharya S.S."/>
            <person name="Shirouzu T."/>
            <person name="Yoshinaga Y."/>
            <person name="Martin F.M."/>
            <person name="Grigoriev I.V."/>
            <person name="Hibbett D.S."/>
        </authorList>
    </citation>
    <scope>NUCLEOTIDE SEQUENCE [LARGE SCALE GENOMIC DNA]</scope>
    <source>
        <strain evidence="2 3">CBS 109695</strain>
    </source>
</reference>
<protein>
    <submittedName>
        <fullName evidence="2">Uncharacterized protein</fullName>
    </submittedName>
</protein>
<evidence type="ECO:0000313" key="3">
    <source>
        <dbReference type="Proteomes" id="UP000076532"/>
    </source>
</evidence>
<dbReference type="OrthoDB" id="3266963at2759"/>